<dbReference type="AlphaFoldDB" id="A0A7X9IJ75"/>
<evidence type="ECO:0000313" key="1">
    <source>
        <dbReference type="EMBL" id="NMC62803.1"/>
    </source>
</evidence>
<dbReference type="EMBL" id="JAAZON010000282">
    <property type="protein sequence ID" value="NMC62803.1"/>
    <property type="molecule type" value="Genomic_DNA"/>
</dbReference>
<proteinExistence type="predicted"/>
<name>A0A7X9IJ75_9DELT</name>
<accession>A0A7X9IJ75</accession>
<dbReference type="Proteomes" id="UP000524246">
    <property type="component" value="Unassembled WGS sequence"/>
</dbReference>
<protein>
    <submittedName>
        <fullName evidence="1">Uncharacterized protein</fullName>
    </submittedName>
</protein>
<reference evidence="1 2" key="1">
    <citation type="journal article" date="2020" name="Biotechnol. Biofuels">
        <title>New insights from the biogas microbiome by comprehensive genome-resolved metagenomics of nearly 1600 species originating from multiple anaerobic digesters.</title>
        <authorList>
            <person name="Campanaro S."/>
            <person name="Treu L."/>
            <person name="Rodriguez-R L.M."/>
            <person name="Kovalovszki A."/>
            <person name="Ziels R.M."/>
            <person name="Maus I."/>
            <person name="Zhu X."/>
            <person name="Kougias P.G."/>
            <person name="Basile A."/>
            <person name="Luo G."/>
            <person name="Schluter A."/>
            <person name="Konstantinidis K.T."/>
            <person name="Angelidaki I."/>
        </authorList>
    </citation>
    <scope>NUCLEOTIDE SEQUENCE [LARGE SCALE GENOMIC DNA]</scope>
    <source>
        <strain evidence="1">AS27yjCOA_65</strain>
    </source>
</reference>
<organism evidence="1 2">
    <name type="scientific">SAR324 cluster bacterium</name>
    <dbReference type="NCBI Taxonomy" id="2024889"/>
    <lineage>
        <taxon>Bacteria</taxon>
        <taxon>Deltaproteobacteria</taxon>
        <taxon>SAR324 cluster</taxon>
    </lineage>
</organism>
<gene>
    <name evidence="1" type="ORF">GYA55_06500</name>
</gene>
<sequence length="172" mass="19194">MYKLKENKIVNLSVLCLLLVLLQAQLVLAEGKVSKPLIKVRSVRALGMLDDDALKTRDRIIIDTRLRDLDTELHALPFQMYQLLDSGVFPVSVRKKQDIRLATGQVLKLRLLSSDDDGLTIWLRWAGKTEGVLLDTRLHLEYGHIVLAGTESINRSGAVLAIEALKADPSVD</sequence>
<comment type="caution">
    <text evidence="1">The sequence shown here is derived from an EMBL/GenBank/DDBJ whole genome shotgun (WGS) entry which is preliminary data.</text>
</comment>
<evidence type="ECO:0000313" key="2">
    <source>
        <dbReference type="Proteomes" id="UP000524246"/>
    </source>
</evidence>